<evidence type="ECO:0000313" key="2">
    <source>
        <dbReference type="EMBL" id="KAH0903187.1"/>
    </source>
</evidence>
<comment type="caution">
    <text evidence="2">The sequence shown here is derived from an EMBL/GenBank/DDBJ whole genome shotgun (WGS) entry which is preliminary data.</text>
</comment>
<keyword evidence="1" id="KW-0812">Transmembrane</keyword>
<dbReference type="EMBL" id="JAGKQM010000011">
    <property type="protein sequence ID" value="KAH0903187.1"/>
    <property type="molecule type" value="Genomic_DNA"/>
</dbReference>
<evidence type="ECO:0000313" key="3">
    <source>
        <dbReference type="Proteomes" id="UP000824890"/>
    </source>
</evidence>
<sequence length="99" mass="11755">MTLQRGLPLLWQQYTALFWKNFLLSWRSKRAMFLQLFASFFFILLIFCIQEAMEKSFASSTAHKTVTDPTALTSPPIPRCEDKFFVKLPFSTSYRMEWK</sequence>
<feature type="transmembrane region" description="Helical" evidence="1">
    <location>
        <begin position="31"/>
        <end position="49"/>
    </location>
</feature>
<organism evidence="2 3">
    <name type="scientific">Brassica napus</name>
    <name type="common">Rape</name>
    <dbReference type="NCBI Taxonomy" id="3708"/>
    <lineage>
        <taxon>Eukaryota</taxon>
        <taxon>Viridiplantae</taxon>
        <taxon>Streptophyta</taxon>
        <taxon>Embryophyta</taxon>
        <taxon>Tracheophyta</taxon>
        <taxon>Spermatophyta</taxon>
        <taxon>Magnoliopsida</taxon>
        <taxon>eudicotyledons</taxon>
        <taxon>Gunneridae</taxon>
        <taxon>Pentapetalae</taxon>
        <taxon>rosids</taxon>
        <taxon>malvids</taxon>
        <taxon>Brassicales</taxon>
        <taxon>Brassicaceae</taxon>
        <taxon>Brassiceae</taxon>
        <taxon>Brassica</taxon>
    </lineage>
</organism>
<proteinExistence type="predicted"/>
<reference evidence="2 3" key="1">
    <citation type="submission" date="2021-05" db="EMBL/GenBank/DDBJ databases">
        <title>Genome Assembly of Synthetic Allotetraploid Brassica napus Reveals Homoeologous Exchanges between Subgenomes.</title>
        <authorList>
            <person name="Davis J.T."/>
        </authorList>
    </citation>
    <scope>NUCLEOTIDE SEQUENCE [LARGE SCALE GENOMIC DNA]</scope>
    <source>
        <strain evidence="3">cv. Da-Ae</strain>
        <tissue evidence="2">Seedling</tissue>
    </source>
</reference>
<gene>
    <name evidence="2" type="ORF">HID58_042690</name>
</gene>
<name>A0ABQ8BFH6_BRANA</name>
<dbReference type="Proteomes" id="UP000824890">
    <property type="component" value="Unassembled WGS sequence"/>
</dbReference>
<evidence type="ECO:0000256" key="1">
    <source>
        <dbReference type="SAM" id="Phobius"/>
    </source>
</evidence>
<keyword evidence="1" id="KW-1133">Transmembrane helix</keyword>
<keyword evidence="1" id="KW-0472">Membrane</keyword>
<accession>A0ABQ8BFH6</accession>
<protein>
    <submittedName>
        <fullName evidence="2">Uncharacterized protein</fullName>
    </submittedName>
</protein>
<keyword evidence="3" id="KW-1185">Reference proteome</keyword>